<evidence type="ECO:0000313" key="1">
    <source>
        <dbReference type="EMBL" id="MDC7226807.1"/>
    </source>
</evidence>
<evidence type="ECO:0000313" key="2">
    <source>
        <dbReference type="Proteomes" id="UP001221217"/>
    </source>
</evidence>
<name>A0AAJ1ICL7_9SPIO</name>
<dbReference type="Proteomes" id="UP001221217">
    <property type="component" value="Unassembled WGS sequence"/>
</dbReference>
<proteinExistence type="predicted"/>
<dbReference type="EMBL" id="JAQQAL010000017">
    <property type="protein sequence ID" value="MDC7226807.1"/>
    <property type="molecule type" value="Genomic_DNA"/>
</dbReference>
<protein>
    <submittedName>
        <fullName evidence="1">Uncharacterized protein</fullName>
    </submittedName>
</protein>
<reference evidence="1 2" key="1">
    <citation type="submission" date="2022-12" db="EMBL/GenBank/DDBJ databases">
        <title>Metagenome assembled genome from gulf of manar.</title>
        <authorList>
            <person name="Kohli P."/>
            <person name="Pk S."/>
            <person name="Venkata Ramana C."/>
            <person name="Sasikala C."/>
        </authorList>
    </citation>
    <scope>NUCLEOTIDE SEQUENCE [LARGE SCALE GENOMIC DNA]</scope>
    <source>
        <strain evidence="1">JB008</strain>
    </source>
</reference>
<organism evidence="1 2">
    <name type="scientific">Candidatus Thalassospirochaeta sargassi</name>
    <dbReference type="NCBI Taxonomy" id="3119039"/>
    <lineage>
        <taxon>Bacteria</taxon>
        <taxon>Pseudomonadati</taxon>
        <taxon>Spirochaetota</taxon>
        <taxon>Spirochaetia</taxon>
        <taxon>Spirochaetales</taxon>
        <taxon>Spirochaetaceae</taxon>
        <taxon>Candidatus Thalassospirochaeta</taxon>
    </lineage>
</organism>
<sequence length="56" mass="6384">MALDESDENMTALEHDGFMFQFEERIKHVVENAVIDYIETFWQKGLTIQSSAGGTC</sequence>
<accession>A0AAJ1ICL7</accession>
<gene>
    <name evidence="1" type="ORF">PQJ61_08575</name>
</gene>
<dbReference type="AlphaFoldDB" id="A0AAJ1ICL7"/>
<comment type="caution">
    <text evidence="1">The sequence shown here is derived from an EMBL/GenBank/DDBJ whole genome shotgun (WGS) entry which is preliminary data.</text>
</comment>